<dbReference type="Pfam" id="PF03379">
    <property type="entry name" value="CcmB"/>
    <property type="match status" value="1"/>
</dbReference>
<feature type="transmembrane region" description="Helical" evidence="6">
    <location>
        <begin position="172"/>
        <end position="195"/>
    </location>
</feature>
<evidence type="ECO:0000256" key="5">
    <source>
        <dbReference type="ARBA" id="ARBA00023136"/>
    </source>
</evidence>
<keyword evidence="3 6" id="KW-0812">Transmembrane</keyword>
<keyword evidence="4 6" id="KW-1133">Transmembrane helix</keyword>
<evidence type="ECO:0000256" key="3">
    <source>
        <dbReference type="ARBA" id="ARBA00022692"/>
    </source>
</evidence>
<gene>
    <name evidence="7" type="ORF">EYH50_00825</name>
</gene>
<feature type="transmembrane region" description="Helical" evidence="6">
    <location>
        <begin position="207"/>
        <end position="231"/>
    </location>
</feature>
<dbReference type="GO" id="GO:0015232">
    <property type="term" value="F:heme transmembrane transporter activity"/>
    <property type="evidence" value="ECO:0007669"/>
    <property type="project" value="InterPro"/>
</dbReference>
<dbReference type="Proteomes" id="UP000600071">
    <property type="component" value="Unassembled WGS sequence"/>
</dbReference>
<dbReference type="GO" id="GO:0016020">
    <property type="term" value="C:membrane"/>
    <property type="evidence" value="ECO:0007669"/>
    <property type="project" value="UniProtKB-SubCell"/>
</dbReference>
<protein>
    <recommendedName>
        <fullName evidence="9">ABC-2 type transporter domain-containing protein</fullName>
    </recommendedName>
</protein>
<dbReference type="InterPro" id="IPR003544">
    <property type="entry name" value="Cyt_c_biogenesis_CcmB"/>
</dbReference>
<dbReference type="AlphaFoldDB" id="A0A832ZTI5"/>
<feature type="transmembrane region" description="Helical" evidence="6">
    <location>
        <begin position="61"/>
        <end position="81"/>
    </location>
</feature>
<feature type="transmembrane region" description="Helical" evidence="6">
    <location>
        <begin position="237"/>
        <end position="258"/>
    </location>
</feature>
<reference evidence="7" key="1">
    <citation type="journal article" date="2020" name="ISME J.">
        <title>Gammaproteobacteria mediating utilization of methyl-, sulfur- and petroleum organic compounds in deep ocean hydrothermal plumes.</title>
        <authorList>
            <person name="Zhou Z."/>
            <person name="Liu Y."/>
            <person name="Pan J."/>
            <person name="Cron B.R."/>
            <person name="Toner B.M."/>
            <person name="Anantharaman K."/>
            <person name="Breier J.A."/>
            <person name="Dick G.J."/>
            <person name="Li M."/>
        </authorList>
    </citation>
    <scope>NUCLEOTIDE SEQUENCE</scope>
    <source>
        <strain evidence="7">SZUA-1523</strain>
    </source>
</reference>
<organism evidence="7 8">
    <name type="scientific">Pyrodictium delaneyi</name>
    <dbReference type="NCBI Taxonomy" id="1273541"/>
    <lineage>
        <taxon>Archaea</taxon>
        <taxon>Thermoproteota</taxon>
        <taxon>Thermoprotei</taxon>
        <taxon>Desulfurococcales</taxon>
        <taxon>Pyrodictiaceae</taxon>
        <taxon>Pyrodictium</taxon>
    </lineage>
</organism>
<feature type="transmembrane region" description="Helical" evidence="6">
    <location>
        <begin position="133"/>
        <end position="160"/>
    </location>
</feature>
<keyword evidence="5 6" id="KW-0472">Membrane</keyword>
<dbReference type="GO" id="GO:0017004">
    <property type="term" value="P:cytochrome complex assembly"/>
    <property type="evidence" value="ECO:0007669"/>
    <property type="project" value="InterPro"/>
</dbReference>
<accession>A0A832ZTI5</accession>
<comment type="subcellular location">
    <subcellularLocation>
        <location evidence="1">Membrane</location>
        <topology evidence="1">Multi-pass membrane protein</topology>
    </subcellularLocation>
</comment>
<evidence type="ECO:0000256" key="6">
    <source>
        <dbReference type="SAM" id="Phobius"/>
    </source>
</evidence>
<evidence type="ECO:0000256" key="4">
    <source>
        <dbReference type="ARBA" id="ARBA00022989"/>
    </source>
</evidence>
<comment type="caution">
    <text evidence="7">The sequence shown here is derived from an EMBL/GenBank/DDBJ whole genome shotgun (WGS) entry which is preliminary data.</text>
</comment>
<comment type="similarity">
    <text evidence="2">Belongs to the CcmB/CycW/HelB family.</text>
</comment>
<proteinExistence type="inferred from homology"/>
<evidence type="ECO:0008006" key="9">
    <source>
        <dbReference type="Google" id="ProtNLM"/>
    </source>
</evidence>
<sequence length="261" mass="28001">MQHANPLCVMCSRNLADFWRSRGVVVKGLRDARRLGEVMSGIRAIAAIVRRDILLDLRRRVEAGSMLVFSLAAGVLAAYVMKGVAGVNAAAASVSLVLVLIFLAVFGSLSSFVREADRGTLDGLRLTPVGAEVVFLAKFVYSFAVITVQALVFIMSVGLFAQMEVMFNPVVLMLMIVSSMYLAAVSSFTSAILVFSEARAVLMPVMVLVLVLPYVQSAAPSIVAALAGGVVNVMEMVWLMLAASMFAGITVWLSRYILEAI</sequence>
<evidence type="ECO:0000313" key="8">
    <source>
        <dbReference type="Proteomes" id="UP000600071"/>
    </source>
</evidence>
<name>A0A832ZTI5_9CREN</name>
<dbReference type="EMBL" id="DQVR01000025">
    <property type="protein sequence ID" value="HIQ23576.1"/>
    <property type="molecule type" value="Genomic_DNA"/>
</dbReference>
<feature type="transmembrane region" description="Helical" evidence="6">
    <location>
        <begin position="87"/>
        <end position="112"/>
    </location>
</feature>
<evidence type="ECO:0000313" key="7">
    <source>
        <dbReference type="EMBL" id="HIQ23576.1"/>
    </source>
</evidence>
<evidence type="ECO:0000256" key="2">
    <source>
        <dbReference type="ARBA" id="ARBA00010544"/>
    </source>
</evidence>
<evidence type="ECO:0000256" key="1">
    <source>
        <dbReference type="ARBA" id="ARBA00004141"/>
    </source>
</evidence>